<comment type="similarity">
    <text evidence="2 13">Belongs to the glutamate-gated ion channel (TC 1.A.10.1) family.</text>
</comment>
<organism evidence="17">
    <name type="scientific">Daucus carota subsp. sativus</name>
    <name type="common">Carrot</name>
    <dbReference type="NCBI Taxonomy" id="79200"/>
    <lineage>
        <taxon>Eukaryota</taxon>
        <taxon>Viridiplantae</taxon>
        <taxon>Streptophyta</taxon>
        <taxon>Embryophyta</taxon>
        <taxon>Tracheophyta</taxon>
        <taxon>Spermatophyta</taxon>
        <taxon>Magnoliopsida</taxon>
        <taxon>eudicotyledons</taxon>
        <taxon>Gunneridae</taxon>
        <taxon>Pentapetalae</taxon>
        <taxon>asterids</taxon>
        <taxon>campanulids</taxon>
        <taxon>Apiales</taxon>
        <taxon>Apiaceae</taxon>
        <taxon>Apioideae</taxon>
        <taxon>Scandiceae</taxon>
        <taxon>Daucinae</taxon>
        <taxon>Daucus</taxon>
        <taxon>Daucus sect. Daucus</taxon>
    </lineage>
</organism>
<dbReference type="Gene3D" id="3.40.190.10">
    <property type="entry name" value="Periplasmic binding protein-like II"/>
    <property type="match status" value="2"/>
</dbReference>
<dbReference type="PIRSF" id="PIRSF037090">
    <property type="entry name" value="Iontro_Glu-like_rcpt_pln"/>
    <property type="match status" value="1"/>
</dbReference>
<keyword evidence="6 15" id="KW-1133">Transmembrane helix</keyword>
<feature type="transmembrane region" description="Helical" evidence="15">
    <location>
        <begin position="575"/>
        <end position="594"/>
    </location>
</feature>
<dbReference type="Gene3D" id="1.10.287.70">
    <property type="match status" value="1"/>
</dbReference>
<dbReference type="InterPro" id="IPR015683">
    <property type="entry name" value="Ionotropic_Glu_rcpt"/>
</dbReference>
<evidence type="ECO:0000256" key="1">
    <source>
        <dbReference type="ARBA" id="ARBA00004141"/>
    </source>
</evidence>
<keyword evidence="14" id="KW-1015">Disulfide bond</keyword>
<dbReference type="InterPro" id="IPR001320">
    <property type="entry name" value="Iontro_rcpt_C"/>
</dbReference>
<feature type="transmembrane region" description="Helical" evidence="15">
    <location>
        <begin position="636"/>
        <end position="654"/>
    </location>
</feature>
<evidence type="ECO:0000256" key="11">
    <source>
        <dbReference type="ARBA" id="ARBA00023286"/>
    </source>
</evidence>
<dbReference type="CDD" id="cd19990">
    <property type="entry name" value="PBP1_GABAb_receptor_plant"/>
    <property type="match status" value="1"/>
</dbReference>
<dbReference type="GO" id="GO:0015276">
    <property type="term" value="F:ligand-gated monoatomic ion channel activity"/>
    <property type="evidence" value="ECO:0007669"/>
    <property type="project" value="InterPro"/>
</dbReference>
<dbReference type="InterPro" id="IPR017103">
    <property type="entry name" value="Iontropic_Glu_rcpt_pln"/>
</dbReference>
<evidence type="ECO:0000256" key="15">
    <source>
        <dbReference type="SAM" id="Phobius"/>
    </source>
</evidence>
<name>A0A162AD80_DAUCS</name>
<dbReference type="SUPFAM" id="SSF53822">
    <property type="entry name" value="Periplasmic binding protein-like I"/>
    <property type="match status" value="1"/>
</dbReference>
<dbReference type="CDD" id="cd13686">
    <property type="entry name" value="GluR_Plant"/>
    <property type="match status" value="1"/>
</dbReference>
<proteinExistence type="inferred from homology"/>
<dbReference type="GO" id="GO:0016020">
    <property type="term" value="C:membrane"/>
    <property type="evidence" value="ECO:0007669"/>
    <property type="project" value="UniProtKB-SubCell"/>
</dbReference>
<evidence type="ECO:0000256" key="5">
    <source>
        <dbReference type="ARBA" id="ARBA00022729"/>
    </source>
</evidence>
<evidence type="ECO:0000256" key="4">
    <source>
        <dbReference type="ARBA" id="ARBA00022692"/>
    </source>
</evidence>
<keyword evidence="5" id="KW-0732">Signal</keyword>
<keyword evidence="10" id="KW-0325">Glycoprotein</keyword>
<dbReference type="PANTHER" id="PTHR18966">
    <property type="entry name" value="IONOTROPIC GLUTAMATE RECEPTOR"/>
    <property type="match status" value="1"/>
</dbReference>
<keyword evidence="3 13" id="KW-0813">Transport</keyword>
<feature type="transmembrane region" description="Helical" evidence="15">
    <location>
        <begin position="813"/>
        <end position="833"/>
    </location>
</feature>
<dbReference type="SMART" id="SM00079">
    <property type="entry name" value="PBPe"/>
    <property type="match status" value="1"/>
</dbReference>
<comment type="caution">
    <text evidence="17">The sequence shown here is derived from an EMBL/GenBank/DDBJ whole genome shotgun (WGS) entry which is preliminary data.</text>
</comment>
<dbReference type="InterPro" id="IPR028082">
    <property type="entry name" value="Peripla_BP_I"/>
</dbReference>
<protein>
    <recommendedName>
        <fullName evidence="13">Glutamate receptor</fullName>
    </recommendedName>
</protein>
<keyword evidence="9 13" id="KW-0675">Receptor</keyword>
<dbReference type="Gene3D" id="3.40.50.2300">
    <property type="match status" value="2"/>
</dbReference>
<dbReference type="InterPro" id="IPR044440">
    <property type="entry name" value="GABAb_receptor_plant_PBP1"/>
</dbReference>
<dbReference type="InterPro" id="IPR001828">
    <property type="entry name" value="ANF_lig-bd_rcpt"/>
</dbReference>
<comment type="subcellular location">
    <subcellularLocation>
        <location evidence="1">Membrane</location>
        <topology evidence="1">Multi-pass membrane protein</topology>
    </subcellularLocation>
</comment>
<keyword evidence="12 13" id="KW-0407">Ion channel</keyword>
<dbReference type="Pfam" id="PF00060">
    <property type="entry name" value="Lig_chan"/>
    <property type="match status" value="1"/>
</dbReference>
<comment type="function">
    <text evidence="13">Glutamate-gated receptor that probably acts as non-selective cation channel.</text>
</comment>
<feature type="domain" description="Ionotropic glutamate receptor C-terminal" evidence="16">
    <location>
        <begin position="456"/>
        <end position="792"/>
    </location>
</feature>
<evidence type="ECO:0000256" key="13">
    <source>
        <dbReference type="PIRNR" id="PIRNR037090"/>
    </source>
</evidence>
<dbReference type="Pfam" id="PF01094">
    <property type="entry name" value="ANF_receptor"/>
    <property type="match status" value="1"/>
</dbReference>
<evidence type="ECO:0000256" key="10">
    <source>
        <dbReference type="ARBA" id="ARBA00023180"/>
    </source>
</evidence>
<keyword evidence="4 15" id="KW-0812">Transmembrane</keyword>
<dbReference type="FunFam" id="1.10.287.70:FF:000172">
    <property type="entry name" value="Glutamate receptor"/>
    <property type="match status" value="1"/>
</dbReference>
<evidence type="ECO:0000256" key="6">
    <source>
        <dbReference type="ARBA" id="ARBA00022989"/>
    </source>
</evidence>
<dbReference type="AlphaFoldDB" id="A0A162AD80"/>
<evidence type="ECO:0000256" key="7">
    <source>
        <dbReference type="ARBA" id="ARBA00023065"/>
    </source>
</evidence>
<feature type="disulfide bond" evidence="14">
    <location>
        <begin position="740"/>
        <end position="795"/>
    </location>
</feature>
<dbReference type="SUPFAM" id="SSF53850">
    <property type="entry name" value="Periplasmic binding protein-like II"/>
    <property type="match status" value="1"/>
</dbReference>
<dbReference type="STRING" id="79200.A0A162AD80"/>
<keyword evidence="11 13" id="KW-1071">Ligand-gated ion channel</keyword>
<evidence type="ECO:0000256" key="3">
    <source>
        <dbReference type="ARBA" id="ARBA00022448"/>
    </source>
</evidence>
<gene>
    <name evidence="17" type="ORF">DCAR_013136</name>
</gene>
<dbReference type="Gramene" id="KZM99502">
    <property type="protein sequence ID" value="KZM99502"/>
    <property type="gene ID" value="DCAR_013136"/>
</dbReference>
<evidence type="ECO:0000313" key="17">
    <source>
        <dbReference type="EMBL" id="KZM99502.1"/>
    </source>
</evidence>
<evidence type="ECO:0000256" key="9">
    <source>
        <dbReference type="ARBA" id="ARBA00023170"/>
    </source>
</evidence>
<dbReference type="FunFam" id="3.40.50.2300:FF:000188">
    <property type="entry name" value="Glutamate receptor"/>
    <property type="match status" value="1"/>
</dbReference>
<sequence>MEFGLEANWPKPILSNSWTIESIVYFELVNIKCDLALLEAQQQTTSTHVTVGAVIDGTSRAGKEANVSLQIALEDISRKADQRLVLHIINSRGEPALASLSAKRLIAAREVQVIIGPHTWQEASRVAEVSNQGKIPMFSLADVTPIWAMEHWPFLVQASGTNQDAQMKAVAAIVQSWDWHRVNIIYEDDTVSAFGSVIPYLKESLQEVGAEISNLVPLESVIASSLVAELTRLREQQCRVFIVHTSMKLATRLFQKAKELKMVEEDYIWIVTNSITDFFHSLDLTTIHSIQGVIGVEKYFSTSSIRFADFKRRFQKKFSLDYPEEGNDQPGISAVEIYDALWAVAHTYGGRNMQVPKHRATFMEKMASVHFYGLTGRVQYNARKLTPSHMFRIVNVIGKSYKELGTWSKGLGFSESIGDNAVYNSSMQNLGQVIWPGQSLYTPKGWALSNSSGFWRIGVPTEGMFKQIINISYDPQTNNFTFTGFVIDTFREVMVRLPYHAPYEFIPYNGTFDSLVEQVYLKKFDGVVGVSVIADRYKYAEFTRTYTRSSLTMLVPVQSETPSRSWLFMKPFTKAMWLLILAITIYNGFVIWLIERKHNQRLQGSATDQAGILIWLSFTTLFSLQGGRLHNNLSRLVVVVWLFVALVITQSYSASLTSMLSVQKLEAKVSDIDTLKTSNAAVGHTRGFYGRYLEEVLGFKSINLRSFSSQEEFANALKTGKIAAGFMNDTYLKLFLAKHCRSFVAVGPSYTVGGHGFAFPMGSPIIADLDKALLEVTESGKLRELEDKTIGEEGCVGVDSSNDDEVSLSIDSFWIIFLFTGGTTTFSLAIYVLDRLKESWKHHK</sequence>
<keyword evidence="7 13" id="KW-0406">Ion transport</keyword>
<dbReference type="OMA" id="RMSMVVW"/>
<accession>A0A162AD80</accession>
<evidence type="ECO:0000256" key="12">
    <source>
        <dbReference type="ARBA" id="ARBA00023303"/>
    </source>
</evidence>
<dbReference type="EMBL" id="LNRQ01000004">
    <property type="protein sequence ID" value="KZM99502.1"/>
    <property type="molecule type" value="Genomic_DNA"/>
</dbReference>
<evidence type="ECO:0000256" key="2">
    <source>
        <dbReference type="ARBA" id="ARBA00008685"/>
    </source>
</evidence>
<evidence type="ECO:0000259" key="16">
    <source>
        <dbReference type="SMART" id="SM00079"/>
    </source>
</evidence>
<evidence type="ECO:0000256" key="14">
    <source>
        <dbReference type="PIRSR" id="PIRSR037090-50"/>
    </source>
</evidence>
<reference evidence="17" key="1">
    <citation type="journal article" date="2016" name="Nat. Genet.">
        <title>A high-quality carrot genome assembly provides new insights into carotenoid accumulation and asterid genome evolution.</title>
        <authorList>
            <person name="Iorizzo M."/>
            <person name="Ellison S."/>
            <person name="Senalik D."/>
            <person name="Zeng P."/>
            <person name="Satapoomin P."/>
            <person name="Huang J."/>
            <person name="Bowman M."/>
            <person name="Iovene M."/>
            <person name="Sanseverino W."/>
            <person name="Cavagnaro P."/>
            <person name="Yildiz M."/>
            <person name="Macko-Podgorni A."/>
            <person name="Moranska E."/>
            <person name="Grzebelus E."/>
            <person name="Grzebelus D."/>
            <person name="Ashrafi H."/>
            <person name="Zheng Z."/>
            <person name="Cheng S."/>
            <person name="Spooner D."/>
            <person name="Van Deynze A."/>
            <person name="Simon P."/>
        </authorList>
    </citation>
    <scope>NUCLEOTIDE SEQUENCE [LARGE SCALE GENOMIC DNA]</scope>
    <source>
        <tissue evidence="17">Leaf</tissue>
    </source>
</reference>
<keyword evidence="8 13" id="KW-0472">Membrane</keyword>
<evidence type="ECO:0000256" key="8">
    <source>
        <dbReference type="ARBA" id="ARBA00023136"/>
    </source>
</evidence>